<organism evidence="3 4">
    <name type="scientific">Phanerochaete sordida</name>
    <dbReference type="NCBI Taxonomy" id="48140"/>
    <lineage>
        <taxon>Eukaryota</taxon>
        <taxon>Fungi</taxon>
        <taxon>Dikarya</taxon>
        <taxon>Basidiomycota</taxon>
        <taxon>Agaricomycotina</taxon>
        <taxon>Agaricomycetes</taxon>
        <taxon>Polyporales</taxon>
        <taxon>Phanerochaetaceae</taxon>
        <taxon>Phanerochaete</taxon>
    </lineage>
</organism>
<dbReference type="InterPro" id="IPR056884">
    <property type="entry name" value="NPHP3-like_N"/>
</dbReference>
<sequence>MAIASTYSRLSDRFLPQSARANDDSRSAFIAEAKALDVALKEMVAKASKVIDDSGGDGVIKERLAIAFACSEELQSRIQGLLSTIVELRERATELKGGSGLSGFSKGVLYASRNEAILSEMKEKMASAVEMFKLRGQLSIETILGDIIRSTYDIRQALKEAAEQEVINTISRAPAGYRSVDELKSQFMAGSREELFEEAIPWSAGRFPQRGRKPFYFLSGGAGLGKSSIAHRLCTCLDQPDRPALGASFFFVRGGGDLELTRLFFSTLAHQFALSQPQLRGYIVEAAREFYKRGDRQQMRYTFEELLRDPLRSAEPPERMPIIIVVDGLDECKERDLVRDMLRYLLELVRSLSWVQVFATSRPEPQVMSILTSAAVADIVYHRSLNDTLEKWNDDVRNYLEQTVPRIPSVATFVRQHPSALARLVKRAGGVFIFARIAVNFLDTYQDRPEEQFRLLMSSGGAGVSPLDALYLQVLRSAFPPDELQFAPLRHQRLLALLQYFALSPEDCTLGTIALLLGLLEEDVVMMIDRLRSIFLTNSTGTVIPLHATFREFLLDFRRCTDTLYLVDKAKGSAMLATACSSAFSFRSVTDYLRTHPRSEEIALHAYIFYARSHWDMFLKDAEVTEETKMVVQGMIEAMPVYMRVSKRSGGSEVTSIRDWLKNGGLNTRAIAKICSDFMQAAAYSHAWWDSLQRRPRAAPEVSPYQVERHVSKFVKSEAPEIRRVDTSKDYAAHRKLEKRIQDAGVAELWSRYDSRDRNFTPSISITC</sequence>
<gene>
    <name evidence="3" type="ORF">PsYK624_025470</name>
</gene>
<accession>A0A9P3G031</accession>
<evidence type="ECO:0000256" key="1">
    <source>
        <dbReference type="ARBA" id="ARBA00022737"/>
    </source>
</evidence>
<dbReference type="InterPro" id="IPR027417">
    <property type="entry name" value="P-loop_NTPase"/>
</dbReference>
<dbReference type="PANTHER" id="PTHR10039">
    <property type="entry name" value="AMELOGENIN"/>
    <property type="match status" value="1"/>
</dbReference>
<dbReference type="Gene3D" id="3.40.50.300">
    <property type="entry name" value="P-loop containing nucleotide triphosphate hydrolases"/>
    <property type="match status" value="1"/>
</dbReference>
<feature type="domain" description="Nephrocystin 3-like N-terminal" evidence="2">
    <location>
        <begin position="211"/>
        <end position="362"/>
    </location>
</feature>
<keyword evidence="4" id="KW-1185">Reference proteome</keyword>
<proteinExistence type="predicted"/>
<protein>
    <submittedName>
        <fullName evidence="3">AAA-16 domain-containing protein</fullName>
    </submittedName>
</protein>
<comment type="caution">
    <text evidence="3">The sequence shown here is derived from an EMBL/GenBank/DDBJ whole genome shotgun (WGS) entry which is preliminary data.</text>
</comment>
<dbReference type="Proteomes" id="UP000703269">
    <property type="component" value="Unassembled WGS sequence"/>
</dbReference>
<name>A0A9P3G031_9APHY</name>
<keyword evidence="1" id="KW-0677">Repeat</keyword>
<dbReference type="AlphaFoldDB" id="A0A9P3G031"/>
<reference evidence="3 4" key="1">
    <citation type="submission" date="2021-08" db="EMBL/GenBank/DDBJ databases">
        <title>Draft Genome Sequence of Phanerochaete sordida strain YK-624.</title>
        <authorList>
            <person name="Mori T."/>
            <person name="Dohra H."/>
            <person name="Suzuki T."/>
            <person name="Kawagishi H."/>
            <person name="Hirai H."/>
        </authorList>
    </citation>
    <scope>NUCLEOTIDE SEQUENCE [LARGE SCALE GENOMIC DNA]</scope>
    <source>
        <strain evidence="3 4">YK-624</strain>
    </source>
</reference>
<evidence type="ECO:0000313" key="3">
    <source>
        <dbReference type="EMBL" id="GJE86467.1"/>
    </source>
</evidence>
<dbReference type="OrthoDB" id="3228837at2759"/>
<evidence type="ECO:0000313" key="4">
    <source>
        <dbReference type="Proteomes" id="UP000703269"/>
    </source>
</evidence>
<dbReference type="SUPFAM" id="SSF52540">
    <property type="entry name" value="P-loop containing nucleoside triphosphate hydrolases"/>
    <property type="match status" value="1"/>
</dbReference>
<dbReference type="EMBL" id="BPQB01000004">
    <property type="protein sequence ID" value="GJE86467.1"/>
    <property type="molecule type" value="Genomic_DNA"/>
</dbReference>
<evidence type="ECO:0000259" key="2">
    <source>
        <dbReference type="Pfam" id="PF24883"/>
    </source>
</evidence>
<dbReference type="Pfam" id="PF24883">
    <property type="entry name" value="NPHP3_N"/>
    <property type="match status" value="1"/>
</dbReference>